<evidence type="ECO:0000313" key="2">
    <source>
        <dbReference type="Proteomes" id="UP001232148"/>
    </source>
</evidence>
<proteinExistence type="predicted"/>
<reference evidence="1" key="1">
    <citation type="submission" date="2021-06" db="EMBL/GenBank/DDBJ databases">
        <title>Comparative genomics, transcriptomics and evolutionary studies reveal genomic signatures of adaptation to plant cell wall in hemibiotrophic fungi.</title>
        <authorList>
            <consortium name="DOE Joint Genome Institute"/>
            <person name="Baroncelli R."/>
            <person name="Diaz J.F."/>
            <person name="Benocci T."/>
            <person name="Peng M."/>
            <person name="Battaglia E."/>
            <person name="Haridas S."/>
            <person name="Andreopoulos W."/>
            <person name="Labutti K."/>
            <person name="Pangilinan J."/>
            <person name="Floch G.L."/>
            <person name="Makela M.R."/>
            <person name="Henrissat B."/>
            <person name="Grigoriev I.V."/>
            <person name="Crouch J.A."/>
            <person name="De Vries R.P."/>
            <person name="Sukno S.A."/>
            <person name="Thon M.R."/>
        </authorList>
    </citation>
    <scope>NUCLEOTIDE SEQUENCE</scope>
    <source>
        <strain evidence="1">MAFF235873</strain>
    </source>
</reference>
<sequence length="106" mass="11955">MVCMASNAALWSWACWRDRSAEVATAPLQLQRRCDQKTAQRRVGKQGKKEAWVRRIKERNPREGRGLGEVVKQLGRGPLAAHASRIKGAPGQFCDRLAMRPRSNDD</sequence>
<dbReference type="AlphaFoldDB" id="A0AAD9LU90"/>
<protein>
    <submittedName>
        <fullName evidence="1">Uncharacterized protein</fullName>
    </submittedName>
</protein>
<gene>
    <name evidence="1" type="ORF">LX32DRAFT_251979</name>
</gene>
<accession>A0AAD9LU90</accession>
<organism evidence="1 2">
    <name type="scientific">Colletotrichum zoysiae</name>
    <dbReference type="NCBI Taxonomy" id="1216348"/>
    <lineage>
        <taxon>Eukaryota</taxon>
        <taxon>Fungi</taxon>
        <taxon>Dikarya</taxon>
        <taxon>Ascomycota</taxon>
        <taxon>Pezizomycotina</taxon>
        <taxon>Sordariomycetes</taxon>
        <taxon>Hypocreomycetidae</taxon>
        <taxon>Glomerellales</taxon>
        <taxon>Glomerellaceae</taxon>
        <taxon>Colletotrichum</taxon>
        <taxon>Colletotrichum graminicola species complex</taxon>
    </lineage>
</organism>
<keyword evidence="2" id="KW-1185">Reference proteome</keyword>
<evidence type="ECO:0000313" key="1">
    <source>
        <dbReference type="EMBL" id="KAK2021419.1"/>
    </source>
</evidence>
<name>A0AAD9LU90_9PEZI</name>
<comment type="caution">
    <text evidence="1">The sequence shown here is derived from an EMBL/GenBank/DDBJ whole genome shotgun (WGS) entry which is preliminary data.</text>
</comment>
<dbReference type="Proteomes" id="UP001232148">
    <property type="component" value="Unassembled WGS sequence"/>
</dbReference>
<dbReference type="EMBL" id="MU843106">
    <property type="protein sequence ID" value="KAK2021419.1"/>
    <property type="molecule type" value="Genomic_DNA"/>
</dbReference>